<evidence type="ECO:0000313" key="2">
    <source>
        <dbReference type="Proteomes" id="UP001162480"/>
    </source>
</evidence>
<dbReference type="AlphaFoldDB" id="A0AA36BSB8"/>
<accession>A0AA36BSB8</accession>
<dbReference type="EMBL" id="OX597836">
    <property type="protein sequence ID" value="CAI9739696.1"/>
    <property type="molecule type" value="Genomic_DNA"/>
</dbReference>
<name>A0AA36BSB8_OCTVU</name>
<organism evidence="1 2">
    <name type="scientific">Octopus vulgaris</name>
    <name type="common">Common octopus</name>
    <dbReference type="NCBI Taxonomy" id="6645"/>
    <lineage>
        <taxon>Eukaryota</taxon>
        <taxon>Metazoa</taxon>
        <taxon>Spiralia</taxon>
        <taxon>Lophotrochozoa</taxon>
        <taxon>Mollusca</taxon>
        <taxon>Cephalopoda</taxon>
        <taxon>Coleoidea</taxon>
        <taxon>Octopodiformes</taxon>
        <taxon>Octopoda</taxon>
        <taxon>Incirrata</taxon>
        <taxon>Octopodidae</taxon>
        <taxon>Octopus</taxon>
    </lineage>
</organism>
<keyword evidence="2" id="KW-1185">Reference proteome</keyword>
<proteinExistence type="predicted"/>
<reference evidence="1" key="1">
    <citation type="submission" date="2023-08" db="EMBL/GenBank/DDBJ databases">
        <authorList>
            <person name="Alioto T."/>
            <person name="Alioto T."/>
            <person name="Gomez Garrido J."/>
        </authorList>
    </citation>
    <scope>NUCLEOTIDE SEQUENCE</scope>
</reference>
<gene>
    <name evidence="1" type="ORF">OCTVUL_1B008318</name>
</gene>
<evidence type="ECO:0000313" key="1">
    <source>
        <dbReference type="EMBL" id="CAI9739696.1"/>
    </source>
</evidence>
<dbReference type="Proteomes" id="UP001162480">
    <property type="component" value="Chromosome 23"/>
</dbReference>
<protein>
    <submittedName>
        <fullName evidence="1">Uncharacterized protein</fullName>
    </submittedName>
</protein>
<sequence length="75" mass="8388">MLVTAGNFSKIHGVIDMEEVKGVSLPVGNLSWSFDTVDIAHSRTMNLLSVFISFCVAKSVEEEEKEGRRKEKTEE</sequence>